<organism evidence="1 2">
    <name type="scientific">Negadavirga shengliensis</name>
    <dbReference type="NCBI Taxonomy" id="1389218"/>
    <lineage>
        <taxon>Bacteria</taxon>
        <taxon>Pseudomonadati</taxon>
        <taxon>Bacteroidota</taxon>
        <taxon>Cytophagia</taxon>
        <taxon>Cytophagales</taxon>
        <taxon>Cyclobacteriaceae</taxon>
        <taxon>Negadavirga</taxon>
    </lineage>
</organism>
<proteinExistence type="predicted"/>
<gene>
    <name evidence="1" type="ORF">ACFPFU_13165</name>
</gene>
<dbReference type="Proteomes" id="UP001595818">
    <property type="component" value="Unassembled WGS sequence"/>
</dbReference>
<name>A0ABV9T1P2_9BACT</name>
<dbReference type="RefSeq" id="WP_377065226.1">
    <property type="nucleotide sequence ID" value="NZ_JBHSJJ010000007.1"/>
</dbReference>
<accession>A0ABV9T1P2</accession>
<keyword evidence="2" id="KW-1185">Reference proteome</keyword>
<evidence type="ECO:0000313" key="1">
    <source>
        <dbReference type="EMBL" id="MFC4872640.1"/>
    </source>
</evidence>
<protein>
    <recommendedName>
        <fullName evidence="3">6-bladed beta-propeller</fullName>
    </recommendedName>
</protein>
<evidence type="ECO:0008006" key="3">
    <source>
        <dbReference type="Google" id="ProtNLM"/>
    </source>
</evidence>
<reference evidence="2" key="1">
    <citation type="journal article" date="2019" name="Int. J. Syst. Evol. Microbiol.">
        <title>The Global Catalogue of Microorganisms (GCM) 10K type strain sequencing project: providing services to taxonomists for standard genome sequencing and annotation.</title>
        <authorList>
            <consortium name="The Broad Institute Genomics Platform"/>
            <consortium name="The Broad Institute Genome Sequencing Center for Infectious Disease"/>
            <person name="Wu L."/>
            <person name="Ma J."/>
        </authorList>
    </citation>
    <scope>NUCLEOTIDE SEQUENCE [LARGE SCALE GENOMIC DNA]</scope>
    <source>
        <strain evidence="2">CGMCC 4.7466</strain>
    </source>
</reference>
<dbReference type="EMBL" id="JBHSJJ010000007">
    <property type="protein sequence ID" value="MFC4872640.1"/>
    <property type="molecule type" value="Genomic_DNA"/>
</dbReference>
<comment type="caution">
    <text evidence="1">The sequence shown here is derived from an EMBL/GenBank/DDBJ whole genome shotgun (WGS) entry which is preliminary data.</text>
</comment>
<evidence type="ECO:0000313" key="2">
    <source>
        <dbReference type="Proteomes" id="UP001595818"/>
    </source>
</evidence>
<sequence length="349" mass="40517">MEIVDSLRVDYVGTLSFHDYDKERNIYLMEDGQKGVIFLIGESGEVLARFPLSSDGPNAVRSPKAFGLFDGKITIMDSQKGFLVFSDTGDITERIEIPGPYFYVSTLRTPFFEWGDGWAYIRPERGKVDYGSRMEMFRKTYSSPILEVFDPASQTVCHTMPFPPETIYQDGDFYHWTYPHIVKNGEEWLLQLLGELKYHVYHQMGNEVLFQHTVDLDIKDAVPILGVPFEKMDDLYELWKYIYFGKIENLYVLDENILVQYTKGVKEETVRQHDRSNPEGWASFMQTVDQHIAVLDKSHQVLQKDIPVPKGLVLTQVVNDNDEILALKDQEYFGVEEDHVTFYMLKLKQ</sequence>